<feature type="transmembrane region" description="Helical" evidence="9">
    <location>
        <begin position="368"/>
        <end position="388"/>
    </location>
</feature>
<feature type="transmembrane region" description="Helical" evidence="9">
    <location>
        <begin position="408"/>
        <end position="431"/>
    </location>
</feature>
<organism evidence="12 13">
    <name type="scientific">Alosa alosa</name>
    <name type="common">allis shad</name>
    <dbReference type="NCBI Taxonomy" id="278164"/>
    <lineage>
        <taxon>Eukaryota</taxon>
        <taxon>Metazoa</taxon>
        <taxon>Chordata</taxon>
        <taxon>Craniata</taxon>
        <taxon>Vertebrata</taxon>
        <taxon>Euteleostomi</taxon>
        <taxon>Actinopterygii</taxon>
        <taxon>Neopterygii</taxon>
        <taxon>Teleostei</taxon>
        <taxon>Clupei</taxon>
        <taxon>Clupeiformes</taxon>
        <taxon>Clupeoidei</taxon>
        <taxon>Clupeidae</taxon>
        <taxon>Alosa</taxon>
    </lineage>
</organism>
<feature type="compositionally biased region" description="Polar residues" evidence="8">
    <location>
        <begin position="727"/>
        <end position="736"/>
    </location>
</feature>
<keyword evidence="13" id="KW-1185">Reference proteome</keyword>
<dbReference type="GO" id="GO:0004930">
    <property type="term" value="F:G protein-coupled receptor activity"/>
    <property type="evidence" value="ECO:0007669"/>
    <property type="project" value="InterPro"/>
</dbReference>
<dbReference type="PROSITE" id="PS50261">
    <property type="entry name" value="G_PROTEIN_RECEP_F2_4"/>
    <property type="match status" value="1"/>
</dbReference>
<dbReference type="GO" id="GO:0009897">
    <property type="term" value="C:external side of plasma membrane"/>
    <property type="evidence" value="ECO:0007669"/>
    <property type="project" value="TreeGrafter"/>
</dbReference>
<evidence type="ECO:0000256" key="8">
    <source>
        <dbReference type="SAM" id="MobiDB-lite"/>
    </source>
</evidence>
<feature type="transmembrane region" description="Helical" evidence="9">
    <location>
        <begin position="505"/>
        <end position="529"/>
    </location>
</feature>
<sequence>MVDISSNLMMVDERVLWLAQRDARACSRIVESLQKIASLRLASGAQPVMSHNIALEAHVIKASGFNGMTCTLFQKATPDRAQLSFKCNVTSTQSTLAHKNTIVEASLQLPASLLYSLGASQSDEPVYKLHLLAFRNGKLFPPTGNSSHHGDAGPRRSVATPVLLTRIDGAPVRPLVSAVNVTLRRFVQGSDAVAGLWNFSLQGGRAGTEGAAEITMTTTTPTPLRGTPSQLRLLMDLRRSEDLPYTFTPLHPVVYATAIVLMLCLLVIIGSYLYHHRHVCVSRKFWHMLVNLCLHIFLTVATFIGGINLTRYASVCQAVGIVLHYSTLATALWSGVTARNIYKQVTRKAKRYEEMDEPPPPPRPMLRFYLIGGGIPIIVCGITAAANIKNYGSQITAPYCWMAWEPSLGAFFGPLAFIVFVDCVYFLLITLQLHRHPERRYELKEPPGDEAQHLAAVETTPDPPAPALENEQSFRAQLVGVATTLPLFLLLWTFGALAVSQDPSWPTLGLSGSCLFGLTALALAAFLLWHHGVGRRDLRLLWARSCSCCPRRPPRHPPALLAPLTLPPLPGSTVAMVAPPSSRGSGEGKCGPAHSSTDSCCTNKNAPSLRPSAKLTNLQVEAAQCRTPPTLLDNSLTEHSLDNDIKMHVAPLDHMLLRPPPTVAPSNVCGQPPGGAGPGVVGGVSNGHAVMGGVSNGRHHKNRARARERAGRLTVLREYAHDVPTSVEGSVQSESAPQRRGGGGHHAHTRASRRAAYMAYRQRHMAPDSSDGSASLTRRPRHERHKATSHSLPLPTASAHAHASSLTLTHATSLTTGLGNGLPTSLTASLPTSLGNAVGPVLGSSADPGLGSVVLDELGSGLSNGAVGNSAAVASEALPHPWTQSPAPT</sequence>
<evidence type="ECO:0000313" key="12">
    <source>
        <dbReference type="EMBL" id="KAG5261444.1"/>
    </source>
</evidence>
<feature type="region of interest" description="Disordered" evidence="8">
    <location>
        <begin position="764"/>
        <end position="804"/>
    </location>
</feature>
<comment type="subcellular location">
    <subcellularLocation>
        <location evidence="1">Membrane</location>
        <topology evidence="1">Multi-pass membrane protein</topology>
    </subcellularLocation>
</comment>
<feature type="domain" description="GAIN-B" evidence="10">
    <location>
        <begin position="79"/>
        <end position="241"/>
    </location>
</feature>
<comment type="similarity">
    <text evidence="2">Belongs to the G-protein coupled receptor 2 family. Adhesion G-protein coupled receptor (ADGR) subfamily.</text>
</comment>
<proteinExistence type="inferred from homology"/>
<dbReference type="PANTHER" id="PTHR45930:SF2">
    <property type="entry name" value="ADHESION G PROTEIN-COUPLED RECEPTOR A3"/>
    <property type="match status" value="1"/>
</dbReference>
<feature type="transmembrane region" description="Helical" evidence="9">
    <location>
        <begin position="321"/>
        <end position="342"/>
    </location>
</feature>
<protein>
    <submittedName>
        <fullName evidence="12">Uncharacterized protein</fullName>
    </submittedName>
</protein>
<dbReference type="PROSITE" id="PS50221">
    <property type="entry name" value="GAIN_B"/>
    <property type="match status" value="1"/>
</dbReference>
<dbReference type="InterPro" id="IPR000832">
    <property type="entry name" value="GPCR_2_secretin-like"/>
</dbReference>
<keyword evidence="5 9" id="KW-0472">Membrane</keyword>
<feature type="transmembrane region" description="Helical" evidence="9">
    <location>
        <begin position="253"/>
        <end position="274"/>
    </location>
</feature>
<evidence type="ECO:0000256" key="6">
    <source>
        <dbReference type="ARBA" id="ARBA00023157"/>
    </source>
</evidence>
<feature type="domain" description="G-protein coupled receptors family 2 profile 2" evidence="11">
    <location>
        <begin position="250"/>
        <end position="528"/>
    </location>
</feature>
<evidence type="ECO:0000256" key="4">
    <source>
        <dbReference type="ARBA" id="ARBA00022989"/>
    </source>
</evidence>
<name>A0AAV6FG34_9TELE</name>
<keyword evidence="3 9" id="KW-0812">Transmembrane</keyword>
<evidence type="ECO:0000256" key="9">
    <source>
        <dbReference type="SAM" id="Phobius"/>
    </source>
</evidence>
<evidence type="ECO:0000259" key="10">
    <source>
        <dbReference type="PROSITE" id="PS50221"/>
    </source>
</evidence>
<evidence type="ECO:0000256" key="2">
    <source>
        <dbReference type="ARBA" id="ARBA00007343"/>
    </source>
</evidence>
<dbReference type="InterPro" id="IPR017981">
    <property type="entry name" value="GPCR_2-like_7TM"/>
</dbReference>
<dbReference type="InterPro" id="IPR051963">
    <property type="entry name" value="Adhesion_GPCR_A"/>
</dbReference>
<evidence type="ECO:0000259" key="11">
    <source>
        <dbReference type="PROSITE" id="PS50261"/>
    </source>
</evidence>
<feature type="compositionally biased region" description="Basic residues" evidence="8">
    <location>
        <begin position="778"/>
        <end position="788"/>
    </location>
</feature>
<feature type="transmembrane region" description="Helical" evidence="9">
    <location>
        <begin position="286"/>
        <end position="309"/>
    </location>
</feature>
<keyword evidence="4 9" id="KW-1133">Transmembrane helix</keyword>
<evidence type="ECO:0000256" key="5">
    <source>
        <dbReference type="ARBA" id="ARBA00023136"/>
    </source>
</evidence>
<evidence type="ECO:0000256" key="3">
    <source>
        <dbReference type="ARBA" id="ARBA00022692"/>
    </source>
</evidence>
<comment type="caution">
    <text evidence="12">The sequence shown here is derived from an EMBL/GenBank/DDBJ whole genome shotgun (WGS) entry which is preliminary data.</text>
</comment>
<dbReference type="PANTHER" id="PTHR45930">
    <property type="entry name" value="G-PROTEIN COUPLED RECEPTOR 124-LIKE PROTEIN"/>
    <property type="match status" value="1"/>
</dbReference>
<dbReference type="InterPro" id="IPR058808">
    <property type="entry name" value="GAIN_ADGRA2/3"/>
</dbReference>
<dbReference type="Pfam" id="PF00002">
    <property type="entry name" value="7tm_2"/>
    <property type="match status" value="1"/>
</dbReference>
<keyword evidence="7" id="KW-0675">Receptor</keyword>
<evidence type="ECO:0000256" key="7">
    <source>
        <dbReference type="ARBA" id="ARBA00023170"/>
    </source>
</evidence>
<feature type="region of interest" description="Disordered" evidence="8">
    <location>
        <begin position="720"/>
        <end position="752"/>
    </location>
</feature>
<feature type="compositionally biased region" description="Low complexity" evidence="8">
    <location>
        <begin position="792"/>
        <end position="804"/>
    </location>
</feature>
<evidence type="ECO:0000313" key="13">
    <source>
        <dbReference type="Proteomes" id="UP000823561"/>
    </source>
</evidence>
<feature type="compositionally biased region" description="Basic residues" evidence="8">
    <location>
        <begin position="742"/>
        <end position="752"/>
    </location>
</feature>
<gene>
    <name evidence="12" type="ORF">AALO_G00304610</name>
</gene>
<dbReference type="Gene3D" id="1.20.1070.10">
    <property type="entry name" value="Rhodopsin 7-helix transmembrane proteins"/>
    <property type="match status" value="1"/>
</dbReference>
<dbReference type="GO" id="GO:0007166">
    <property type="term" value="P:cell surface receptor signaling pathway"/>
    <property type="evidence" value="ECO:0007669"/>
    <property type="project" value="InterPro"/>
</dbReference>
<dbReference type="InterPro" id="IPR057244">
    <property type="entry name" value="GAIN_B"/>
</dbReference>
<dbReference type="AlphaFoldDB" id="A0AAV6FG34"/>
<feature type="transmembrane region" description="Helical" evidence="9">
    <location>
        <begin position="478"/>
        <end position="499"/>
    </location>
</feature>
<accession>A0AAV6FG34</accession>
<dbReference type="Pfam" id="PF26588">
    <property type="entry name" value="GAIN_ADGRA3"/>
    <property type="match status" value="1"/>
</dbReference>
<evidence type="ECO:0000256" key="1">
    <source>
        <dbReference type="ARBA" id="ARBA00004141"/>
    </source>
</evidence>
<dbReference type="Proteomes" id="UP000823561">
    <property type="component" value="Chromosome 24"/>
</dbReference>
<reference evidence="12" key="1">
    <citation type="submission" date="2020-10" db="EMBL/GenBank/DDBJ databases">
        <title>Chromosome-scale genome assembly of the Allis shad, Alosa alosa.</title>
        <authorList>
            <person name="Margot Z."/>
            <person name="Christophe K."/>
            <person name="Cabau C."/>
            <person name="Louis A."/>
            <person name="Berthelot C."/>
            <person name="Parey E."/>
            <person name="Roest Crollius H."/>
            <person name="Montfort J."/>
            <person name="Robinson-Rechavi M."/>
            <person name="Bucao C."/>
            <person name="Bouchez O."/>
            <person name="Gislard M."/>
            <person name="Lluch J."/>
            <person name="Milhes M."/>
            <person name="Lampietro C."/>
            <person name="Lopez Roques C."/>
            <person name="Donnadieu C."/>
            <person name="Braasch I."/>
            <person name="Desvignes T."/>
            <person name="Postlethwait J."/>
            <person name="Bobe J."/>
            <person name="Guiguen Y."/>
        </authorList>
    </citation>
    <scope>NUCLEOTIDE SEQUENCE</scope>
    <source>
        <strain evidence="12">M-15738</strain>
        <tissue evidence="12">Blood</tissue>
    </source>
</reference>
<keyword evidence="6" id="KW-1015">Disulfide bond</keyword>
<dbReference type="EMBL" id="JADWDJ010000024">
    <property type="protein sequence ID" value="KAG5261444.1"/>
    <property type="molecule type" value="Genomic_DNA"/>
</dbReference>